<evidence type="ECO:0000256" key="9">
    <source>
        <dbReference type="SAM" id="Phobius"/>
    </source>
</evidence>
<feature type="transmembrane region" description="Helical" evidence="9">
    <location>
        <begin position="396"/>
        <end position="418"/>
    </location>
</feature>
<proteinExistence type="inferred from homology"/>
<gene>
    <name evidence="10" type="primary">OPT4_6</name>
    <name evidence="10" type="ORF">CFP56_034041</name>
</gene>
<evidence type="ECO:0000256" key="6">
    <source>
        <dbReference type="ARBA" id="ARBA00022927"/>
    </source>
</evidence>
<evidence type="ECO:0000256" key="2">
    <source>
        <dbReference type="ARBA" id="ARBA00005484"/>
    </source>
</evidence>
<dbReference type="GO" id="GO:0016020">
    <property type="term" value="C:membrane"/>
    <property type="evidence" value="ECO:0007669"/>
    <property type="project" value="UniProtKB-SubCell"/>
</dbReference>
<dbReference type="NCBIfam" id="TIGR00728">
    <property type="entry name" value="OPT_sfam"/>
    <property type="match status" value="1"/>
</dbReference>
<evidence type="ECO:0000256" key="3">
    <source>
        <dbReference type="ARBA" id="ARBA00022448"/>
    </source>
</evidence>
<evidence type="ECO:0000256" key="5">
    <source>
        <dbReference type="ARBA" id="ARBA00022856"/>
    </source>
</evidence>
<keyword evidence="8 9" id="KW-0472">Membrane</keyword>
<dbReference type="GO" id="GO:0015031">
    <property type="term" value="P:protein transport"/>
    <property type="evidence" value="ECO:0007669"/>
    <property type="project" value="UniProtKB-KW"/>
</dbReference>
<dbReference type="Proteomes" id="UP000237347">
    <property type="component" value="Unassembled WGS sequence"/>
</dbReference>
<feature type="transmembrane region" description="Helical" evidence="9">
    <location>
        <begin position="91"/>
        <end position="110"/>
    </location>
</feature>
<evidence type="ECO:0000256" key="8">
    <source>
        <dbReference type="ARBA" id="ARBA00023136"/>
    </source>
</evidence>
<dbReference type="InterPro" id="IPR004813">
    <property type="entry name" value="OPT"/>
</dbReference>
<keyword evidence="4 9" id="KW-0812">Transmembrane</keyword>
<dbReference type="AlphaFoldDB" id="A0AAW0JD71"/>
<dbReference type="EMBL" id="PKMF04000593">
    <property type="protein sequence ID" value="KAK7824794.1"/>
    <property type="molecule type" value="Genomic_DNA"/>
</dbReference>
<dbReference type="PANTHER" id="PTHR22601">
    <property type="entry name" value="ISP4 LIKE PROTEIN"/>
    <property type="match status" value="1"/>
</dbReference>
<evidence type="ECO:0000256" key="7">
    <source>
        <dbReference type="ARBA" id="ARBA00022989"/>
    </source>
</evidence>
<keyword evidence="6" id="KW-0653">Protein transport</keyword>
<keyword evidence="5" id="KW-0571">Peptide transport</keyword>
<comment type="similarity">
    <text evidence="2">Belongs to the oligopeptide OPT transporter (TC 2.A.67.1) family.</text>
</comment>
<feature type="transmembrane region" description="Helical" evidence="9">
    <location>
        <begin position="546"/>
        <end position="567"/>
    </location>
</feature>
<evidence type="ECO:0000313" key="10">
    <source>
        <dbReference type="EMBL" id="KAK7824794.1"/>
    </source>
</evidence>
<protein>
    <submittedName>
        <fullName evidence="10">Oligopeptide transporter 4</fullName>
    </submittedName>
</protein>
<evidence type="ECO:0000256" key="4">
    <source>
        <dbReference type="ARBA" id="ARBA00022692"/>
    </source>
</evidence>
<evidence type="ECO:0000313" key="11">
    <source>
        <dbReference type="Proteomes" id="UP000237347"/>
    </source>
</evidence>
<organism evidence="10 11">
    <name type="scientific">Quercus suber</name>
    <name type="common">Cork oak</name>
    <dbReference type="NCBI Taxonomy" id="58331"/>
    <lineage>
        <taxon>Eukaryota</taxon>
        <taxon>Viridiplantae</taxon>
        <taxon>Streptophyta</taxon>
        <taxon>Embryophyta</taxon>
        <taxon>Tracheophyta</taxon>
        <taxon>Spermatophyta</taxon>
        <taxon>Magnoliopsida</taxon>
        <taxon>eudicotyledons</taxon>
        <taxon>Gunneridae</taxon>
        <taxon>Pentapetalae</taxon>
        <taxon>rosids</taxon>
        <taxon>fabids</taxon>
        <taxon>Fagales</taxon>
        <taxon>Fagaceae</taxon>
        <taxon>Quercus</taxon>
    </lineage>
</organism>
<reference evidence="10 11" key="1">
    <citation type="journal article" date="2018" name="Sci. Data">
        <title>The draft genome sequence of cork oak.</title>
        <authorList>
            <person name="Ramos A.M."/>
            <person name="Usie A."/>
            <person name="Barbosa P."/>
            <person name="Barros P.M."/>
            <person name="Capote T."/>
            <person name="Chaves I."/>
            <person name="Simoes F."/>
            <person name="Abreu I."/>
            <person name="Carrasquinho I."/>
            <person name="Faro C."/>
            <person name="Guimaraes J.B."/>
            <person name="Mendonca D."/>
            <person name="Nobrega F."/>
            <person name="Rodrigues L."/>
            <person name="Saibo N.J.M."/>
            <person name="Varela M.C."/>
            <person name="Egas C."/>
            <person name="Matos J."/>
            <person name="Miguel C.M."/>
            <person name="Oliveira M.M."/>
            <person name="Ricardo C.P."/>
            <person name="Goncalves S."/>
        </authorList>
    </citation>
    <scope>NUCLEOTIDE SEQUENCE [LARGE SCALE GENOMIC DNA]</scope>
    <source>
        <strain evidence="11">cv. HL8</strain>
    </source>
</reference>
<name>A0AAW0JD71_QUESU</name>
<sequence>MGRVGSSVLATVSLTSSMGQSSSSSSVVEMSFSGSVGLVELELVLGYGVCMFSVSMAAAAASWILVSLLVGTIGRRALQEKEEKRFSQAKFFLIALICSFTWYTMPGYLFPTLTNISWICWAFFKSVTAQQIGLGMQGLGLGAMTLDWAAVSSFLFSPLISPFSIMNVFAGYVLIVFIATPIAYWGFDLYNASRFPIFSSQLFTSQGQQYNISAIVNNKFELDLAKYEEQGPIHLSMFFRSLLWLWLCHYCCHPFTCDTLLWKVIRARNSTSKTCDKEQNLASYKGREDIHTKLMRKYKGIPSWWFYLLLVVTITISFVLCTVLNNQVRMPCWGLLQKTPGLNIITEYMMGLIYPGRPIANVSFKVYGYMSMAQAVSFLNDFKLGHYMKIPPRSMFLVQFIGTILAGTINIGVAWWLLNSIQNICQPELLPVNSPWTCPSDRVFFDASVIWGLVGPKRIFGRLGSYEAINWFFLGGAIGPIIVWLLHKAFPKQTWIPLINLPVLLGATGNMPPATALNYNAWVVVGTIFNYFVYRYRKEWWQRYNYVLSGALDAGLAFMGVLLYFSVGMEGKGVNWWGTEGEHCNLAVCPTAKGIVVDGCPLK</sequence>
<feature type="transmembrane region" description="Helical" evidence="9">
    <location>
        <begin position="468"/>
        <end position="487"/>
    </location>
</feature>
<dbReference type="GO" id="GO:0035673">
    <property type="term" value="F:oligopeptide transmembrane transporter activity"/>
    <property type="evidence" value="ECO:0007669"/>
    <property type="project" value="InterPro"/>
</dbReference>
<feature type="transmembrane region" description="Helical" evidence="9">
    <location>
        <begin position="517"/>
        <end position="534"/>
    </location>
</feature>
<feature type="transmembrane region" description="Helical" evidence="9">
    <location>
        <begin position="169"/>
        <end position="187"/>
    </location>
</feature>
<evidence type="ECO:0000256" key="1">
    <source>
        <dbReference type="ARBA" id="ARBA00004141"/>
    </source>
</evidence>
<accession>A0AAW0JD71</accession>
<comment type="subcellular location">
    <subcellularLocation>
        <location evidence="1">Membrane</location>
        <topology evidence="1">Multi-pass membrane protein</topology>
    </subcellularLocation>
</comment>
<keyword evidence="11" id="KW-1185">Reference proteome</keyword>
<dbReference type="InterPro" id="IPR004648">
    <property type="entry name" value="Oligpept_transpt"/>
</dbReference>
<keyword evidence="7 9" id="KW-1133">Transmembrane helix</keyword>
<feature type="transmembrane region" description="Helical" evidence="9">
    <location>
        <begin position="304"/>
        <end position="325"/>
    </location>
</feature>
<keyword evidence="3" id="KW-0813">Transport</keyword>
<comment type="caution">
    <text evidence="10">The sequence shown here is derived from an EMBL/GenBank/DDBJ whole genome shotgun (WGS) entry which is preliminary data.</text>
</comment>
<feature type="transmembrane region" description="Helical" evidence="9">
    <location>
        <begin position="43"/>
        <end position="70"/>
    </location>
</feature>
<dbReference type="Pfam" id="PF03169">
    <property type="entry name" value="OPT"/>
    <property type="match status" value="2"/>
</dbReference>